<evidence type="ECO:0000313" key="2">
    <source>
        <dbReference type="Proteomes" id="UP001372338"/>
    </source>
</evidence>
<dbReference type="Proteomes" id="UP001372338">
    <property type="component" value="Unassembled WGS sequence"/>
</dbReference>
<name>A0AAN9HL20_CROPI</name>
<sequence length="70" mass="8120">MGESCQRLLTPLSNFLPLTYSSKFKQTTQLLNPTYLLLLVSPHFPTYVFDLSHFILLQRLHQTSCLLVNH</sequence>
<protein>
    <submittedName>
        <fullName evidence="1">Uncharacterized protein</fullName>
    </submittedName>
</protein>
<dbReference type="AlphaFoldDB" id="A0AAN9HL20"/>
<evidence type="ECO:0000313" key="1">
    <source>
        <dbReference type="EMBL" id="KAK7243120.1"/>
    </source>
</evidence>
<keyword evidence="2" id="KW-1185">Reference proteome</keyword>
<dbReference type="EMBL" id="JAYWIO010000008">
    <property type="protein sequence ID" value="KAK7243120.1"/>
    <property type="molecule type" value="Genomic_DNA"/>
</dbReference>
<organism evidence="1 2">
    <name type="scientific">Crotalaria pallida</name>
    <name type="common">Smooth rattlebox</name>
    <name type="synonym">Crotalaria striata</name>
    <dbReference type="NCBI Taxonomy" id="3830"/>
    <lineage>
        <taxon>Eukaryota</taxon>
        <taxon>Viridiplantae</taxon>
        <taxon>Streptophyta</taxon>
        <taxon>Embryophyta</taxon>
        <taxon>Tracheophyta</taxon>
        <taxon>Spermatophyta</taxon>
        <taxon>Magnoliopsida</taxon>
        <taxon>eudicotyledons</taxon>
        <taxon>Gunneridae</taxon>
        <taxon>Pentapetalae</taxon>
        <taxon>rosids</taxon>
        <taxon>fabids</taxon>
        <taxon>Fabales</taxon>
        <taxon>Fabaceae</taxon>
        <taxon>Papilionoideae</taxon>
        <taxon>50 kb inversion clade</taxon>
        <taxon>genistoids sensu lato</taxon>
        <taxon>core genistoids</taxon>
        <taxon>Crotalarieae</taxon>
        <taxon>Crotalaria</taxon>
    </lineage>
</organism>
<comment type="caution">
    <text evidence="1">The sequence shown here is derived from an EMBL/GenBank/DDBJ whole genome shotgun (WGS) entry which is preliminary data.</text>
</comment>
<reference evidence="1 2" key="1">
    <citation type="submission" date="2024-01" db="EMBL/GenBank/DDBJ databases">
        <title>The genomes of 5 underutilized Papilionoideae crops provide insights into root nodulation and disease resistanc.</title>
        <authorList>
            <person name="Yuan L."/>
        </authorList>
    </citation>
    <scope>NUCLEOTIDE SEQUENCE [LARGE SCALE GENOMIC DNA]</scope>
    <source>
        <strain evidence="1">ZHUSHIDOU_FW_LH</strain>
        <tissue evidence="1">Leaf</tissue>
    </source>
</reference>
<proteinExistence type="predicted"/>
<accession>A0AAN9HL20</accession>
<gene>
    <name evidence="1" type="ORF">RIF29_37906</name>
</gene>